<name>G0J1R4_CYCMS</name>
<proteinExistence type="predicted"/>
<dbReference type="Proteomes" id="UP000001635">
    <property type="component" value="Chromosome"/>
</dbReference>
<dbReference type="AlphaFoldDB" id="G0J1R4"/>
<dbReference type="RefSeq" id="WP_014022556.1">
    <property type="nucleotide sequence ID" value="NC_015914.1"/>
</dbReference>
<dbReference type="EMBL" id="CP002955">
    <property type="protein sequence ID" value="AEL28273.1"/>
    <property type="molecule type" value="Genomic_DNA"/>
</dbReference>
<organism evidence="2 3">
    <name type="scientific">Cyclobacterium marinum (strain ATCC 25205 / DSM 745 / LMG 13164 / NCIMB 1802)</name>
    <name type="common">Flectobacillus marinus</name>
    <dbReference type="NCBI Taxonomy" id="880070"/>
    <lineage>
        <taxon>Bacteria</taxon>
        <taxon>Pseudomonadati</taxon>
        <taxon>Bacteroidota</taxon>
        <taxon>Cytophagia</taxon>
        <taxon>Cytophagales</taxon>
        <taxon>Cyclobacteriaceae</taxon>
        <taxon>Cyclobacterium</taxon>
    </lineage>
</organism>
<dbReference type="InterPro" id="IPR018649">
    <property type="entry name" value="SHOCT"/>
</dbReference>
<dbReference type="STRING" id="880070.Cycma_4587"/>
<reference evidence="3" key="1">
    <citation type="submission" date="2011-07" db="EMBL/GenBank/DDBJ databases">
        <title>The complete genome of Cyclobacterium marinum DSM 745.</title>
        <authorList>
            <person name="Lucas S."/>
            <person name="Han J."/>
            <person name="Lapidus A."/>
            <person name="Bruce D."/>
            <person name="Goodwin L."/>
            <person name="Pitluck S."/>
            <person name="Peters L."/>
            <person name="Kyrpides N."/>
            <person name="Mavromatis K."/>
            <person name="Ivanova N."/>
            <person name="Ovchinnikova G."/>
            <person name="Chertkov O."/>
            <person name="Detter J.C."/>
            <person name="Tapia R."/>
            <person name="Han C."/>
            <person name="Land M."/>
            <person name="Hauser L."/>
            <person name="Markowitz V."/>
            <person name="Cheng J.-F."/>
            <person name="Hugenholtz P."/>
            <person name="Woyke T."/>
            <person name="Wu D."/>
            <person name="Tindall B."/>
            <person name="Schuetze A."/>
            <person name="Brambilla E."/>
            <person name="Klenk H.-P."/>
            <person name="Eisen J.A."/>
        </authorList>
    </citation>
    <scope>NUCLEOTIDE SEQUENCE [LARGE SCALE GENOMIC DNA]</scope>
    <source>
        <strain evidence="3">ATCC 25205 / DSM 745 / LMG 13164 / NCIMB 1802</strain>
    </source>
</reference>
<sequence>MMYGWIIGTILVVVLIVALGKGGIFQRNTGTTDDGNTNNNSAMETLKNRYAKGEIDKAEFEERKTELEK</sequence>
<evidence type="ECO:0000313" key="3">
    <source>
        <dbReference type="Proteomes" id="UP000001635"/>
    </source>
</evidence>
<protein>
    <recommendedName>
        <fullName evidence="1">SHOCT domain-containing protein</fullName>
    </recommendedName>
</protein>
<gene>
    <name evidence="2" type="ordered locus">Cycma_4587</name>
</gene>
<evidence type="ECO:0000313" key="2">
    <source>
        <dbReference type="EMBL" id="AEL28273.1"/>
    </source>
</evidence>
<feature type="domain" description="SHOCT" evidence="1">
    <location>
        <begin position="42"/>
        <end position="67"/>
    </location>
</feature>
<evidence type="ECO:0000259" key="1">
    <source>
        <dbReference type="Pfam" id="PF09851"/>
    </source>
</evidence>
<dbReference type="eggNOG" id="COG3462">
    <property type="taxonomic scope" value="Bacteria"/>
</dbReference>
<keyword evidence="3" id="KW-1185">Reference proteome</keyword>
<dbReference type="KEGG" id="cmr:Cycma_4587"/>
<dbReference type="HOGENOM" id="CLU_159099_0_2_10"/>
<accession>G0J1R4</accession>
<dbReference type="Pfam" id="PF09851">
    <property type="entry name" value="SHOCT"/>
    <property type="match status" value="1"/>
</dbReference>